<feature type="compositionally biased region" description="Polar residues" evidence="1">
    <location>
        <begin position="45"/>
        <end position="61"/>
    </location>
</feature>
<feature type="compositionally biased region" description="Low complexity" evidence="1">
    <location>
        <begin position="62"/>
        <end position="82"/>
    </location>
</feature>
<evidence type="ECO:0000256" key="1">
    <source>
        <dbReference type="SAM" id="MobiDB-lite"/>
    </source>
</evidence>
<keyword evidence="3" id="KW-1185">Reference proteome</keyword>
<proteinExistence type="predicted"/>
<feature type="region of interest" description="Disordered" evidence="1">
    <location>
        <begin position="45"/>
        <end position="82"/>
    </location>
</feature>
<accession>A0A9W9F637</accession>
<organism evidence="2 3">
    <name type="scientific">Penicillium angulare</name>
    <dbReference type="NCBI Taxonomy" id="116970"/>
    <lineage>
        <taxon>Eukaryota</taxon>
        <taxon>Fungi</taxon>
        <taxon>Dikarya</taxon>
        <taxon>Ascomycota</taxon>
        <taxon>Pezizomycotina</taxon>
        <taxon>Eurotiomycetes</taxon>
        <taxon>Eurotiomycetidae</taxon>
        <taxon>Eurotiales</taxon>
        <taxon>Aspergillaceae</taxon>
        <taxon>Penicillium</taxon>
    </lineage>
</organism>
<protein>
    <submittedName>
        <fullName evidence="2">Uncharacterized protein</fullName>
    </submittedName>
</protein>
<evidence type="ECO:0000313" key="3">
    <source>
        <dbReference type="Proteomes" id="UP001149165"/>
    </source>
</evidence>
<reference evidence="2" key="1">
    <citation type="submission" date="2022-11" db="EMBL/GenBank/DDBJ databases">
        <authorList>
            <person name="Petersen C."/>
        </authorList>
    </citation>
    <scope>NUCLEOTIDE SEQUENCE</scope>
    <source>
        <strain evidence="2">IBT 30069</strain>
    </source>
</reference>
<comment type="caution">
    <text evidence="2">The sequence shown here is derived from an EMBL/GenBank/DDBJ whole genome shotgun (WGS) entry which is preliminary data.</text>
</comment>
<evidence type="ECO:0000313" key="2">
    <source>
        <dbReference type="EMBL" id="KAJ5094296.1"/>
    </source>
</evidence>
<dbReference type="EMBL" id="JAPQKH010000006">
    <property type="protein sequence ID" value="KAJ5094296.1"/>
    <property type="molecule type" value="Genomic_DNA"/>
</dbReference>
<dbReference type="AlphaFoldDB" id="A0A9W9F637"/>
<gene>
    <name evidence="2" type="ORF">N7456_010157</name>
</gene>
<name>A0A9W9F637_9EURO</name>
<reference evidence="2" key="2">
    <citation type="journal article" date="2023" name="IMA Fungus">
        <title>Comparative genomic study of the Penicillium genus elucidates a diverse pangenome and 15 lateral gene transfer events.</title>
        <authorList>
            <person name="Petersen C."/>
            <person name="Sorensen T."/>
            <person name="Nielsen M.R."/>
            <person name="Sondergaard T.E."/>
            <person name="Sorensen J.L."/>
            <person name="Fitzpatrick D.A."/>
            <person name="Frisvad J.C."/>
            <person name="Nielsen K.L."/>
        </authorList>
    </citation>
    <scope>NUCLEOTIDE SEQUENCE</scope>
    <source>
        <strain evidence="2">IBT 30069</strain>
    </source>
</reference>
<sequence length="103" mass="9835">MTRGTTTAVCTEVTPTNGSTAQASETTTLSSDQLSLLAVTITAGPNGTGVNSTTSANESSVAATAGANPSAGSASSSGNTPPMSMSLEILFGGLAVGLVAIAL</sequence>
<dbReference type="Proteomes" id="UP001149165">
    <property type="component" value="Unassembled WGS sequence"/>
</dbReference>